<dbReference type="Proteomes" id="UP001629288">
    <property type="component" value="Unassembled WGS sequence"/>
</dbReference>
<evidence type="ECO:0000313" key="2">
    <source>
        <dbReference type="Proteomes" id="UP001629288"/>
    </source>
</evidence>
<proteinExistence type="predicted"/>
<comment type="caution">
    <text evidence="1">The sequence shown here is derived from an EMBL/GenBank/DDBJ whole genome shotgun (WGS) entry which is preliminary data.</text>
</comment>
<evidence type="ECO:0000313" key="1">
    <source>
        <dbReference type="EMBL" id="MFM0446209.1"/>
    </source>
</evidence>
<protein>
    <submittedName>
        <fullName evidence="1">Uncharacterized protein</fullName>
    </submittedName>
</protein>
<gene>
    <name evidence="1" type="ORF">PQR00_21620</name>
</gene>
<sequence length="71" mass="8250">MKNSVKMPFSRKSRVLESAPLDKQEITFEPIIFSVNLGKQKCKRSTVMNWPNPLLRAVAARAAPQIRRRRR</sequence>
<dbReference type="RefSeq" id="WP_408130909.1">
    <property type="nucleotide sequence ID" value="NZ_JAQQCN010000003.1"/>
</dbReference>
<accession>A0ABW9C4N2</accession>
<organism evidence="1 2">
    <name type="scientific">Paraburkholderia strydomiana</name>
    <dbReference type="NCBI Taxonomy" id="1245417"/>
    <lineage>
        <taxon>Bacteria</taxon>
        <taxon>Pseudomonadati</taxon>
        <taxon>Pseudomonadota</taxon>
        <taxon>Betaproteobacteria</taxon>
        <taxon>Burkholderiales</taxon>
        <taxon>Burkholderiaceae</taxon>
        <taxon>Paraburkholderia</taxon>
    </lineage>
</organism>
<reference evidence="1 2" key="1">
    <citation type="journal article" date="2024" name="Chem. Sci.">
        <title>Discovery of megapolipeptins by genome mining of a Burkholderiales bacteria collection.</title>
        <authorList>
            <person name="Paulo B.S."/>
            <person name="Recchia M.J.J."/>
            <person name="Lee S."/>
            <person name="Fergusson C.H."/>
            <person name="Romanowski S.B."/>
            <person name="Hernandez A."/>
            <person name="Krull N."/>
            <person name="Liu D.Y."/>
            <person name="Cavanagh H."/>
            <person name="Bos A."/>
            <person name="Gray C.A."/>
            <person name="Murphy B.T."/>
            <person name="Linington R.G."/>
            <person name="Eustaquio A.S."/>
        </authorList>
    </citation>
    <scope>NUCLEOTIDE SEQUENCE [LARGE SCALE GENOMIC DNA]</scope>
    <source>
        <strain evidence="1 2">RL17-379-BIB-C</strain>
    </source>
</reference>
<dbReference type="EMBL" id="JAQQDH010000007">
    <property type="protein sequence ID" value="MFM0446209.1"/>
    <property type="molecule type" value="Genomic_DNA"/>
</dbReference>
<keyword evidence="2" id="KW-1185">Reference proteome</keyword>
<name>A0ABW9C4N2_9BURK</name>